<dbReference type="InterPro" id="IPR042201">
    <property type="entry name" value="FH2_Formin_sf"/>
</dbReference>
<dbReference type="HOGENOM" id="CLU_362112_0_0_1"/>
<reference evidence="3 4" key="1">
    <citation type="submission" date="2014-04" db="EMBL/GenBank/DDBJ databases">
        <title>A new species of microsporidia sheds light on the evolution of extreme parasitism.</title>
        <authorList>
            <person name="Haag K.L."/>
            <person name="James T.Y."/>
            <person name="Larsson R."/>
            <person name="Schaer T.M."/>
            <person name="Refardt D."/>
            <person name="Pombert J.-F."/>
            <person name="Ebert D."/>
        </authorList>
    </citation>
    <scope>NUCLEOTIDE SEQUENCE [LARGE SCALE GENOMIC DNA]</scope>
    <source>
        <strain evidence="3 4">UGP3</strain>
        <tissue evidence="3">Spores</tissue>
    </source>
</reference>
<dbReference type="SUPFAM" id="SSF101447">
    <property type="entry name" value="Formin homology 2 domain (FH2 domain)"/>
    <property type="match status" value="1"/>
</dbReference>
<dbReference type="RefSeq" id="XP_013237080.1">
    <property type="nucleotide sequence ID" value="XM_013381626.1"/>
</dbReference>
<dbReference type="GO" id="GO:0005884">
    <property type="term" value="C:actin filament"/>
    <property type="evidence" value="ECO:0007669"/>
    <property type="project" value="TreeGrafter"/>
</dbReference>
<evidence type="ECO:0000256" key="1">
    <source>
        <dbReference type="SAM" id="MobiDB-lite"/>
    </source>
</evidence>
<dbReference type="VEuPathDB" id="MicrosporidiaDB:DI09_60p30"/>
<dbReference type="PANTHER" id="PTHR45691:SF6">
    <property type="entry name" value="PROTEIN DIAPHANOUS"/>
    <property type="match status" value="1"/>
</dbReference>
<feature type="compositionally biased region" description="Polar residues" evidence="1">
    <location>
        <begin position="400"/>
        <end position="411"/>
    </location>
</feature>
<comment type="caution">
    <text evidence="3">The sequence shown here is derived from an EMBL/GenBank/DDBJ whole genome shotgun (WGS) entry which is preliminary data.</text>
</comment>
<feature type="compositionally biased region" description="Low complexity" evidence="1">
    <location>
        <begin position="371"/>
        <end position="384"/>
    </location>
</feature>
<dbReference type="PANTHER" id="PTHR45691">
    <property type="entry name" value="PROTEIN DIAPHANOUS"/>
    <property type="match status" value="1"/>
</dbReference>
<dbReference type="GO" id="GO:0030041">
    <property type="term" value="P:actin filament polymerization"/>
    <property type="evidence" value="ECO:0007669"/>
    <property type="project" value="TreeGrafter"/>
</dbReference>
<protein>
    <recommendedName>
        <fullName evidence="2">FH2 domain-containing protein</fullName>
    </recommendedName>
</protein>
<organism evidence="3 4">
    <name type="scientific">Mitosporidium daphniae</name>
    <dbReference type="NCBI Taxonomy" id="1485682"/>
    <lineage>
        <taxon>Eukaryota</taxon>
        <taxon>Fungi</taxon>
        <taxon>Fungi incertae sedis</taxon>
        <taxon>Microsporidia</taxon>
        <taxon>Mitosporidium</taxon>
    </lineage>
</organism>
<proteinExistence type="predicted"/>
<evidence type="ECO:0000313" key="4">
    <source>
        <dbReference type="Proteomes" id="UP000029725"/>
    </source>
</evidence>
<dbReference type="Gene3D" id="1.20.58.2220">
    <property type="entry name" value="Formin, FH2 domain"/>
    <property type="match status" value="1"/>
</dbReference>
<dbReference type="GeneID" id="25260473"/>
<dbReference type="EMBL" id="JMKJ01000566">
    <property type="protein sequence ID" value="KGG50636.1"/>
    <property type="molecule type" value="Genomic_DNA"/>
</dbReference>
<dbReference type="OrthoDB" id="1668162at2759"/>
<evidence type="ECO:0000313" key="3">
    <source>
        <dbReference type="EMBL" id="KGG50636.1"/>
    </source>
</evidence>
<sequence>MDSVNIASSSLALELLAGFACNSVTNTGTAAVMRALDYAQKIRQAPCRFSESCLIFLNALLFPENDADEITTTLTIRQHFLNQLYQCGLEEKILNLFCKEESRHAFQQLEPFSSIISKLVKDVHKIPLNLHREIDIQVFLTSIRGSCYESTFNSIMGMFSSIRDDSSVRLAIFSIIQSFLEHLLYNKTLLDPSFTELFSVDLSFIQSSLSFSLSTKEDPPFKDVGSIDNKNSVPVEVSSIEESKHQIDINSREDTPSIPYTKTHLTKSPVVDEGTQLLTAPHEDSIKACVDPNAAAETVSLGLEKLQICHPPMPPPLPYKKSLEKSTAPPLLLNSSLTSQDTPLAIVSSVLPSSSSSFSSPPPPPPPPLPKNLMPVPKKSSTQTPLPPPLPIKVARDFQTPSSPHSITTPAIESKSSTIEITSPSTPYIGDVQSSTCSPSGLANVISVKPLNWEKLPKAKIHGSIWESINHIDAFPNQDLSQVSPSIGSSGSPRIKKASLELQRAQNLNHAIVIDAIRDMDILFLKDEDLIRDLSKFGPKFPEDGLENIIKAADQIQNSGALRRLLSHILLVGNALNLGNHRGNACGFKLCSLQRLSDMKCNNGSSSLLQFIIEDVLSSELDDVLMPLSDLYCEYENLKSNIQLLDGIGSNSMTLQFFKKATLEIENLKVVLDTATSCTAQTLRYFGEEPDSLSFEELLQLLLNFLISLKVFFVILPKSITTGIMKRRFYNESSIRTSGHTKMQSSKENRYDAHGDFDLLVNELKSRLLYSS</sequence>
<dbReference type="Pfam" id="PF02181">
    <property type="entry name" value="FH2"/>
    <property type="match status" value="1"/>
</dbReference>
<dbReference type="AlphaFoldDB" id="A0A098VSB1"/>
<gene>
    <name evidence="3" type="ORF">DI09_60p30</name>
</gene>
<evidence type="ECO:0000259" key="2">
    <source>
        <dbReference type="SMART" id="SM00498"/>
    </source>
</evidence>
<keyword evidence="4" id="KW-1185">Reference proteome</keyword>
<dbReference type="SMART" id="SM00498">
    <property type="entry name" value="FH2"/>
    <property type="match status" value="1"/>
</dbReference>
<accession>A0A098VSB1</accession>
<feature type="region of interest" description="Disordered" evidence="1">
    <location>
        <begin position="400"/>
        <end position="419"/>
    </location>
</feature>
<dbReference type="SUPFAM" id="SSF48371">
    <property type="entry name" value="ARM repeat"/>
    <property type="match status" value="1"/>
</dbReference>
<dbReference type="InterPro" id="IPR015425">
    <property type="entry name" value="FH2_Formin"/>
</dbReference>
<name>A0A098VSB1_9MICR</name>
<dbReference type="InterPro" id="IPR051412">
    <property type="entry name" value="Formin_Homology_Diaphanous_sf"/>
</dbReference>
<feature type="region of interest" description="Disordered" evidence="1">
    <location>
        <begin position="351"/>
        <end position="389"/>
    </location>
</feature>
<dbReference type="InterPro" id="IPR016024">
    <property type="entry name" value="ARM-type_fold"/>
</dbReference>
<feature type="domain" description="FH2" evidence="2">
    <location>
        <begin position="442"/>
        <end position="772"/>
    </location>
</feature>
<dbReference type="Proteomes" id="UP000029725">
    <property type="component" value="Unassembled WGS sequence"/>
</dbReference>
<feature type="compositionally biased region" description="Pro residues" evidence="1">
    <location>
        <begin position="360"/>
        <end position="370"/>
    </location>
</feature>